<dbReference type="PROSITE" id="PS51257">
    <property type="entry name" value="PROKAR_LIPOPROTEIN"/>
    <property type="match status" value="1"/>
</dbReference>
<evidence type="ECO:0008006" key="3">
    <source>
        <dbReference type="Google" id="ProtNLM"/>
    </source>
</evidence>
<dbReference type="RefSeq" id="WP_164680430.1">
    <property type="nucleotide sequence ID" value="NZ_CP049057.1"/>
</dbReference>
<dbReference type="Proteomes" id="UP000505306">
    <property type="component" value="Chromosome"/>
</dbReference>
<organism evidence="1 2">
    <name type="scientific">Rasiella rasia</name>
    <dbReference type="NCBI Taxonomy" id="2744027"/>
    <lineage>
        <taxon>Bacteria</taxon>
        <taxon>Pseudomonadati</taxon>
        <taxon>Bacteroidota</taxon>
        <taxon>Flavobacteriia</taxon>
        <taxon>Flavobacteriales</taxon>
        <taxon>Flavobacteriaceae</taxon>
        <taxon>Rasiella</taxon>
    </lineage>
</organism>
<reference evidence="1 2" key="1">
    <citation type="submission" date="2020-02" db="EMBL/GenBank/DDBJ databases">
        <title>Complete genome sequence of Flavobacteriaceae bacterium.</title>
        <authorList>
            <person name="Kim S.-J."/>
            <person name="Kim Y.-S."/>
            <person name="Kim K.-H."/>
        </authorList>
    </citation>
    <scope>NUCLEOTIDE SEQUENCE [LARGE SCALE GENOMIC DNA]</scope>
    <source>
        <strain evidence="1 2">RR4-40</strain>
    </source>
</reference>
<sequence length="276" mass="29515">MKTLKNAIILSTLFGFAFLTSCDKDDTTIDETANFSAENALLAAKTDNTVEGTLTIMENGFDENVTPTLRTGVISLFTECTIITFDDHGDGTGTIVLDFGEGCTLNNGATVTGKINLAYGAIENNARTITYSFEGYTYNNNGVEGGGEIVRELENANGNPASTVNETITVTFPSSSVTATRVGLRVAEWVEGVGTGTWLDNVYHITGNWNTSFTNGFSRTGVVTQTLVRELSCFYLVEGVLEVEQDGLSGTLDFGDGACDNNAVFTFNGVEYPVLL</sequence>
<dbReference type="AlphaFoldDB" id="A0A6G6GPF1"/>
<name>A0A6G6GPF1_9FLAO</name>
<gene>
    <name evidence="1" type="ORF">G5B37_12845</name>
</gene>
<dbReference type="EMBL" id="CP049057">
    <property type="protein sequence ID" value="QIE60417.1"/>
    <property type="molecule type" value="Genomic_DNA"/>
</dbReference>
<keyword evidence="2" id="KW-1185">Reference proteome</keyword>
<evidence type="ECO:0000313" key="1">
    <source>
        <dbReference type="EMBL" id="QIE60417.1"/>
    </source>
</evidence>
<accession>A0A6G6GPF1</accession>
<evidence type="ECO:0000313" key="2">
    <source>
        <dbReference type="Proteomes" id="UP000505306"/>
    </source>
</evidence>
<dbReference type="KEGG" id="mgel:G5B37_12845"/>
<proteinExistence type="predicted"/>
<protein>
    <recommendedName>
        <fullName evidence="3">Lipoprotein</fullName>
    </recommendedName>
</protein>